<feature type="compositionally biased region" description="Pro residues" evidence="5">
    <location>
        <begin position="1"/>
        <end position="16"/>
    </location>
</feature>
<dbReference type="PANTHER" id="PTHR12815:SF18">
    <property type="entry name" value="SORTING AND ASSEMBLY MACHINERY COMPONENT 50 HOMOLOG"/>
    <property type="match status" value="1"/>
</dbReference>
<dbReference type="EMBL" id="CP012333">
    <property type="protein sequence ID" value="AKU96198.1"/>
    <property type="molecule type" value="Genomic_DNA"/>
</dbReference>
<feature type="region of interest" description="Disordered" evidence="5">
    <location>
        <begin position="1"/>
        <end position="23"/>
    </location>
</feature>
<dbReference type="STRING" id="1391654.AKJ09_02862"/>
<dbReference type="KEGG" id="llu:AKJ09_02862"/>
<evidence type="ECO:0000256" key="1">
    <source>
        <dbReference type="ARBA" id="ARBA00004370"/>
    </source>
</evidence>
<evidence type="ECO:0000256" key="4">
    <source>
        <dbReference type="ARBA" id="ARBA00023136"/>
    </source>
</evidence>
<dbReference type="Pfam" id="PF07244">
    <property type="entry name" value="POTRA"/>
    <property type="match status" value="2"/>
</dbReference>
<dbReference type="PROSITE" id="PS51779">
    <property type="entry name" value="POTRA"/>
    <property type="match status" value="1"/>
</dbReference>
<comment type="subcellular location">
    <subcellularLocation>
        <location evidence="1">Membrane</location>
    </subcellularLocation>
</comment>
<sequence length="1097" mass="121817">MPPSPSPNPTIAPPPDLSRFAGRPVGSVDVMFDDMRFTDERPPPITVMRPGDPITPALVRRAIEEALASGHFADARVEFEDETGGVHATIYLMPRKVIESIRVDTHGAPVNGDELLRDTELVVDGELVGRDVPRHVNHIEAMLQRRGFPSPQVSITARPTDDPLRIVLVADINVGAPRRIERRVIYPVDSTGAANRQPVGSTLDLERSYAVKVGDRADQPTLELADAALQTRIRAAGWHRAEVTHDVVMHRGLIVLRVRVDYGTRYETRYEGNEHFDKDTLDAHLDLDNETDRTPSHLVEKIRDFYVKRGFLDAQVTLEDRGGPKDQVHYLVFHIVEGQRVYVAARSYPCLREEDVKKLSEGGPTSAKAIGSEIDSYLEEEAAGGDVLMPPRPLGLDQTIAGPLAQRGARPSPLELDPHTVYIPETYERAVQHVQELYRSEGYLAAQVGPVQVMRRRCSPKSPPGMCVPLPITGEPRDACTYDAAGLPRPVPPLEPDATCVPDPARSITCESRVWLRIPVKLGPRTQLYDVTFSGAKALAPEVLAKAAELKLGSYVSTVKLEEARRRVVDAYKEEGYAFADVRYELDQSPDRTRARVRFIIAEGEQVFVRQFVVQGNVFTNTSAVLRRVALEVGKPYRASDVRKTEERIATLGVFSSVGVALDNPFVPQRNKVVIITVVERPRQYTEVAPGFSTGEGFRIATEYGHRNLWGNAVSLTLRLQLAYIPTALIIDPTARDNYRDLGTIARLGVRATANFVVPEIGLGPLVRAGADGIFVHDLQRDYYITKLAAVPNINYRPINEVQLTLFQSFEFNNTRIFQSGSIDDYILSLRAQGFNTTDIVRQLLVPDGESYVLAQRVLASWDRRDNAFNATRGTYIATGVEHVDGFPVNDTARTFTSPPKESHFFKLTQTFSGYIPLPRGMRIASMTRIGGNVQLTPNSATYPDRLFFMGGVDTMRGWLLNSFIPQDDVDRINADASKPDLVPDETKPGNPLVPNVNKFTVNTRPIRGGNLMVNERLELRIPIKGPFETVAFGDFGNLWIDPTYPFRTGQFPIRVDVGTGIRVQTPVGPLAIDYGFNVTKQPYEDVGALNFAIGLY</sequence>
<keyword evidence="4" id="KW-0472">Membrane</keyword>
<keyword evidence="3" id="KW-0812">Transmembrane</keyword>
<dbReference type="GO" id="GO:0019867">
    <property type="term" value="C:outer membrane"/>
    <property type="evidence" value="ECO:0007669"/>
    <property type="project" value="InterPro"/>
</dbReference>
<dbReference type="AlphaFoldDB" id="A0A0K1PRN8"/>
<evidence type="ECO:0000259" key="6">
    <source>
        <dbReference type="PROSITE" id="PS51779"/>
    </source>
</evidence>
<evidence type="ECO:0000313" key="8">
    <source>
        <dbReference type="Proteomes" id="UP000064967"/>
    </source>
</evidence>
<dbReference type="Pfam" id="PF01103">
    <property type="entry name" value="Omp85"/>
    <property type="match status" value="1"/>
</dbReference>
<feature type="domain" description="POTRA" evidence="6">
    <location>
        <begin position="607"/>
        <end position="681"/>
    </location>
</feature>
<dbReference type="Proteomes" id="UP000064967">
    <property type="component" value="Chromosome"/>
</dbReference>
<dbReference type="InterPro" id="IPR010827">
    <property type="entry name" value="BamA/TamA_POTRA"/>
</dbReference>
<protein>
    <submittedName>
        <fullName evidence="7">Outer membrane protein assembly factor YaeT</fullName>
    </submittedName>
</protein>
<dbReference type="Gene3D" id="2.40.160.50">
    <property type="entry name" value="membrane protein fhac: a member of the omp85/tpsb transporter family"/>
    <property type="match status" value="1"/>
</dbReference>
<dbReference type="Gene3D" id="3.10.20.310">
    <property type="entry name" value="membrane protein fhac"/>
    <property type="match status" value="3"/>
</dbReference>
<evidence type="ECO:0000256" key="5">
    <source>
        <dbReference type="SAM" id="MobiDB-lite"/>
    </source>
</evidence>
<dbReference type="InterPro" id="IPR000184">
    <property type="entry name" value="Bac_surfAg_D15"/>
</dbReference>
<accession>A0A0K1PRN8</accession>
<name>A0A0K1PRN8_9BACT</name>
<dbReference type="InterPro" id="IPR039910">
    <property type="entry name" value="D15-like"/>
</dbReference>
<organism evidence="7 8">
    <name type="scientific">Labilithrix luteola</name>
    <dbReference type="NCBI Taxonomy" id="1391654"/>
    <lineage>
        <taxon>Bacteria</taxon>
        <taxon>Pseudomonadati</taxon>
        <taxon>Myxococcota</taxon>
        <taxon>Polyangia</taxon>
        <taxon>Polyangiales</taxon>
        <taxon>Labilitrichaceae</taxon>
        <taxon>Labilithrix</taxon>
    </lineage>
</organism>
<evidence type="ECO:0000256" key="2">
    <source>
        <dbReference type="ARBA" id="ARBA00022452"/>
    </source>
</evidence>
<evidence type="ECO:0000256" key="3">
    <source>
        <dbReference type="ARBA" id="ARBA00022692"/>
    </source>
</evidence>
<evidence type="ECO:0000313" key="7">
    <source>
        <dbReference type="EMBL" id="AKU96198.1"/>
    </source>
</evidence>
<dbReference type="InterPro" id="IPR034746">
    <property type="entry name" value="POTRA"/>
</dbReference>
<reference evidence="7 8" key="1">
    <citation type="submission" date="2015-08" db="EMBL/GenBank/DDBJ databases">
        <authorList>
            <person name="Babu N.S."/>
            <person name="Beckwith C.J."/>
            <person name="Beseler K.G."/>
            <person name="Brison A."/>
            <person name="Carone J.V."/>
            <person name="Caskin T.P."/>
            <person name="Diamond M."/>
            <person name="Durham M.E."/>
            <person name="Foxe J.M."/>
            <person name="Go M."/>
            <person name="Henderson B.A."/>
            <person name="Jones I.B."/>
            <person name="McGettigan J.A."/>
            <person name="Micheletti S.J."/>
            <person name="Nasrallah M.E."/>
            <person name="Ortiz D."/>
            <person name="Piller C.R."/>
            <person name="Privatt S.R."/>
            <person name="Schneider S.L."/>
            <person name="Sharp S."/>
            <person name="Smith T.C."/>
            <person name="Stanton J.D."/>
            <person name="Ullery H.E."/>
            <person name="Wilson R.J."/>
            <person name="Serrano M.G."/>
            <person name="Buck G."/>
            <person name="Lee V."/>
            <person name="Wang Y."/>
            <person name="Carvalho R."/>
            <person name="Voegtly L."/>
            <person name="Shi R."/>
            <person name="Duckworth R."/>
            <person name="Johnson A."/>
            <person name="Loviza R."/>
            <person name="Walstead R."/>
            <person name="Shah Z."/>
            <person name="Kiflezghi M."/>
            <person name="Wade K."/>
            <person name="Ball S.L."/>
            <person name="Bradley K.W."/>
            <person name="Asai D.J."/>
            <person name="Bowman C.A."/>
            <person name="Russell D.A."/>
            <person name="Pope W.H."/>
            <person name="Jacobs-Sera D."/>
            <person name="Hendrix R.W."/>
            <person name="Hatfull G.F."/>
        </authorList>
    </citation>
    <scope>NUCLEOTIDE SEQUENCE [LARGE SCALE GENOMIC DNA]</scope>
    <source>
        <strain evidence="7 8">DSM 27648</strain>
    </source>
</reference>
<proteinExistence type="predicted"/>
<gene>
    <name evidence="7" type="ORF">AKJ09_02862</name>
</gene>
<keyword evidence="8" id="KW-1185">Reference proteome</keyword>
<keyword evidence="2" id="KW-1134">Transmembrane beta strand</keyword>
<dbReference type="PANTHER" id="PTHR12815">
    <property type="entry name" value="SORTING AND ASSEMBLY MACHINERY SAMM50 PROTEIN FAMILY MEMBER"/>
    <property type="match status" value="1"/>
</dbReference>